<dbReference type="EMBL" id="CP027850">
    <property type="protein sequence ID" value="AVQ00624.1"/>
    <property type="molecule type" value="Genomic_DNA"/>
</dbReference>
<evidence type="ECO:0000256" key="3">
    <source>
        <dbReference type="ARBA" id="ARBA00023163"/>
    </source>
</evidence>
<evidence type="ECO:0000259" key="5">
    <source>
        <dbReference type="PROSITE" id="PS01124"/>
    </source>
</evidence>
<keyword evidence="7" id="KW-1185">Reference proteome</keyword>
<sequence length="270" mass="29366">MTSSRAMKAAPMRCDKAYDRRDEHGARDKAARLRDDRADPSHRAAAEIPPEIAIILASVEDGLSRLRKPDPDLDGVGDLLRVIALAAGAATEREPWRSRPERLDRANAGASAAAPALAPAAPLVTGFPEIARGGLSRWQQKRALGLMARLDQDTPTVSELAAACRLSSGYFIKAFKQTFGVTPRRWRLLLRIEQTKSLLASNDLSIADIALVCGFADQSHLTRVFGQVVGVPPARWRRRCIDDVSISTGHERAAARRLADQMPATFVSGD</sequence>
<name>A0ABM6TBZ5_9CAUL</name>
<dbReference type="PROSITE" id="PS01124">
    <property type="entry name" value="HTH_ARAC_FAMILY_2"/>
    <property type="match status" value="1"/>
</dbReference>
<feature type="domain" description="HTH araC/xylS-type" evidence="5">
    <location>
        <begin position="141"/>
        <end position="239"/>
    </location>
</feature>
<dbReference type="InterPro" id="IPR018062">
    <property type="entry name" value="HTH_AraC-typ_CS"/>
</dbReference>
<dbReference type="PROSITE" id="PS00041">
    <property type="entry name" value="HTH_ARAC_FAMILY_1"/>
    <property type="match status" value="2"/>
</dbReference>
<gene>
    <name evidence="6" type="ORF">B7G68_01335</name>
</gene>
<dbReference type="Gene3D" id="1.10.10.60">
    <property type="entry name" value="Homeodomain-like"/>
    <property type="match status" value="2"/>
</dbReference>
<evidence type="ECO:0000256" key="4">
    <source>
        <dbReference type="SAM" id="MobiDB-lite"/>
    </source>
</evidence>
<keyword evidence="3" id="KW-0804">Transcription</keyword>
<dbReference type="PANTHER" id="PTHR46796">
    <property type="entry name" value="HTH-TYPE TRANSCRIPTIONAL ACTIVATOR RHAS-RELATED"/>
    <property type="match status" value="1"/>
</dbReference>
<reference evidence="6 7" key="1">
    <citation type="journal article" date="2015" name="Biotechnol. Bioeng.">
        <title>Genome sequence and phenotypic characterization of Caulobacter segnis.</title>
        <authorList>
            <person name="Patel S."/>
            <person name="Fletcher B."/>
            <person name="Scott D.C."/>
            <person name="Ely B."/>
        </authorList>
    </citation>
    <scope>NUCLEOTIDE SEQUENCE [LARGE SCALE GENOMIC DNA]</scope>
    <source>
        <strain evidence="6 7">TK0059</strain>
    </source>
</reference>
<evidence type="ECO:0000313" key="7">
    <source>
        <dbReference type="Proteomes" id="UP000240527"/>
    </source>
</evidence>
<dbReference type="PANTHER" id="PTHR46796:SF14">
    <property type="entry name" value="TRANSCRIPTIONAL REGULATORY PROTEIN"/>
    <property type="match status" value="1"/>
</dbReference>
<dbReference type="InterPro" id="IPR018060">
    <property type="entry name" value="HTH_AraC"/>
</dbReference>
<keyword evidence="1" id="KW-0805">Transcription regulation</keyword>
<dbReference type="Proteomes" id="UP000240527">
    <property type="component" value="Chromosome"/>
</dbReference>
<dbReference type="Pfam" id="PF12833">
    <property type="entry name" value="HTH_18"/>
    <property type="match status" value="1"/>
</dbReference>
<evidence type="ECO:0000256" key="1">
    <source>
        <dbReference type="ARBA" id="ARBA00023015"/>
    </source>
</evidence>
<feature type="region of interest" description="Disordered" evidence="4">
    <location>
        <begin position="1"/>
        <end position="44"/>
    </location>
</feature>
<dbReference type="SMART" id="SM00342">
    <property type="entry name" value="HTH_ARAC"/>
    <property type="match status" value="1"/>
</dbReference>
<evidence type="ECO:0000313" key="6">
    <source>
        <dbReference type="EMBL" id="AVQ00624.1"/>
    </source>
</evidence>
<proteinExistence type="predicted"/>
<feature type="compositionally biased region" description="Basic and acidic residues" evidence="4">
    <location>
        <begin position="13"/>
        <end position="44"/>
    </location>
</feature>
<keyword evidence="2" id="KW-0238">DNA-binding</keyword>
<organism evidence="6 7">
    <name type="scientific">Caulobacter segnis</name>
    <dbReference type="NCBI Taxonomy" id="88688"/>
    <lineage>
        <taxon>Bacteria</taxon>
        <taxon>Pseudomonadati</taxon>
        <taxon>Pseudomonadota</taxon>
        <taxon>Alphaproteobacteria</taxon>
        <taxon>Caulobacterales</taxon>
        <taxon>Caulobacteraceae</taxon>
        <taxon>Caulobacter</taxon>
    </lineage>
</organism>
<dbReference type="InterPro" id="IPR050204">
    <property type="entry name" value="AraC_XylS_family_regulators"/>
</dbReference>
<protein>
    <submittedName>
        <fullName evidence="6">AraC family transcriptional regulator</fullName>
    </submittedName>
</protein>
<evidence type="ECO:0000256" key="2">
    <source>
        <dbReference type="ARBA" id="ARBA00023125"/>
    </source>
</evidence>
<accession>A0ABM6TBZ5</accession>
<dbReference type="InterPro" id="IPR009057">
    <property type="entry name" value="Homeodomain-like_sf"/>
</dbReference>
<dbReference type="SUPFAM" id="SSF46689">
    <property type="entry name" value="Homeodomain-like"/>
    <property type="match status" value="2"/>
</dbReference>